<dbReference type="GO" id="GO:0006887">
    <property type="term" value="P:exocytosis"/>
    <property type="evidence" value="ECO:0007669"/>
    <property type="project" value="TreeGrafter"/>
</dbReference>
<dbReference type="GO" id="GO:0046872">
    <property type="term" value="F:metal ion binding"/>
    <property type="evidence" value="ECO:0007669"/>
    <property type="project" value="UniProtKB-KW"/>
</dbReference>
<keyword evidence="1" id="KW-0479">Metal-binding</keyword>
<proteinExistence type="predicted"/>
<dbReference type="InterPro" id="IPR043566">
    <property type="entry name" value="Rabphilin/DOC2/Noc2"/>
</dbReference>
<dbReference type="Proteomes" id="UP001209878">
    <property type="component" value="Unassembled WGS sequence"/>
</dbReference>
<feature type="domain" description="RabBD" evidence="2">
    <location>
        <begin position="41"/>
        <end position="115"/>
    </location>
</feature>
<evidence type="ECO:0000256" key="1">
    <source>
        <dbReference type="ARBA" id="ARBA00022723"/>
    </source>
</evidence>
<dbReference type="PROSITE" id="PS50916">
    <property type="entry name" value="RABBD"/>
    <property type="match status" value="1"/>
</dbReference>
<dbReference type="InterPro" id="IPR013083">
    <property type="entry name" value="Znf_RING/FYVE/PHD"/>
</dbReference>
<evidence type="ECO:0000259" key="2">
    <source>
        <dbReference type="PROSITE" id="PS50916"/>
    </source>
</evidence>
<dbReference type="Gene3D" id="3.30.40.10">
    <property type="entry name" value="Zinc/RING finger domain, C3HC4 (zinc finger)"/>
    <property type="match status" value="1"/>
</dbReference>
<organism evidence="3 4">
    <name type="scientific">Ridgeia piscesae</name>
    <name type="common">Tubeworm</name>
    <dbReference type="NCBI Taxonomy" id="27915"/>
    <lineage>
        <taxon>Eukaryota</taxon>
        <taxon>Metazoa</taxon>
        <taxon>Spiralia</taxon>
        <taxon>Lophotrochozoa</taxon>
        <taxon>Annelida</taxon>
        <taxon>Polychaeta</taxon>
        <taxon>Sedentaria</taxon>
        <taxon>Canalipalpata</taxon>
        <taxon>Sabellida</taxon>
        <taxon>Siboglinidae</taxon>
        <taxon>Ridgeia</taxon>
    </lineage>
</organism>
<dbReference type="GO" id="GO:0017158">
    <property type="term" value="P:regulation of calcium ion-dependent exocytosis"/>
    <property type="evidence" value="ECO:0007669"/>
    <property type="project" value="TreeGrafter"/>
</dbReference>
<gene>
    <name evidence="3" type="ORF">NP493_736g03000</name>
</gene>
<dbReference type="GO" id="GO:0061669">
    <property type="term" value="P:spontaneous neurotransmitter secretion"/>
    <property type="evidence" value="ECO:0007669"/>
    <property type="project" value="TreeGrafter"/>
</dbReference>
<dbReference type="PANTHER" id="PTHR45729:SF6">
    <property type="entry name" value="RABPHILIN, ISOFORM A"/>
    <property type="match status" value="1"/>
</dbReference>
<dbReference type="PANTHER" id="PTHR45729">
    <property type="entry name" value="RABPHILIN, ISOFORM A"/>
    <property type="match status" value="1"/>
</dbReference>
<evidence type="ECO:0000313" key="4">
    <source>
        <dbReference type="Proteomes" id="UP001209878"/>
    </source>
</evidence>
<dbReference type="AlphaFoldDB" id="A0AAD9NMC4"/>
<dbReference type="EMBL" id="JAODUO010000738">
    <property type="protein sequence ID" value="KAK2175300.1"/>
    <property type="molecule type" value="Genomic_DNA"/>
</dbReference>
<dbReference type="GO" id="GO:0098793">
    <property type="term" value="C:presynapse"/>
    <property type="evidence" value="ECO:0007669"/>
    <property type="project" value="GOC"/>
</dbReference>
<reference evidence="3" key="1">
    <citation type="journal article" date="2023" name="Mol. Biol. Evol.">
        <title>Third-Generation Sequencing Reveals the Adaptive Role of the Epigenome in Three Deep-Sea Polychaetes.</title>
        <authorList>
            <person name="Perez M."/>
            <person name="Aroh O."/>
            <person name="Sun Y."/>
            <person name="Lan Y."/>
            <person name="Juniper S.K."/>
            <person name="Young C.R."/>
            <person name="Angers B."/>
            <person name="Qian P.Y."/>
        </authorList>
    </citation>
    <scope>NUCLEOTIDE SEQUENCE</scope>
    <source>
        <strain evidence="3">R07B-5</strain>
    </source>
</reference>
<dbReference type="InterPro" id="IPR010911">
    <property type="entry name" value="Rab_BD"/>
</dbReference>
<keyword evidence="4" id="KW-1185">Reference proteome</keyword>
<dbReference type="GO" id="GO:0006886">
    <property type="term" value="P:intracellular protein transport"/>
    <property type="evidence" value="ECO:0007669"/>
    <property type="project" value="InterPro"/>
</dbReference>
<dbReference type="InterPro" id="IPR011011">
    <property type="entry name" value="Znf_FYVE_PHD"/>
</dbReference>
<sequence>MGELTSGTDMEQWVCPNDRQLALRAKLGAGWSVHTNKLGSFNKSSQLSLEEQEQIMLVIKRAETVEETEMERIGRLVERVENMKKNAMGNGSTQCILCGDEFGLLGASSTYCDDCKKVGPGGRRG</sequence>
<accession>A0AAD9NMC4</accession>
<evidence type="ECO:0000313" key="3">
    <source>
        <dbReference type="EMBL" id="KAK2175300.1"/>
    </source>
</evidence>
<dbReference type="SUPFAM" id="SSF57903">
    <property type="entry name" value="FYVE/PHD zinc finger"/>
    <property type="match status" value="1"/>
</dbReference>
<comment type="caution">
    <text evidence="3">The sequence shown here is derived from an EMBL/GenBank/DDBJ whole genome shotgun (WGS) entry which is preliminary data.</text>
</comment>
<name>A0AAD9NMC4_RIDPI</name>
<dbReference type="GO" id="GO:0031267">
    <property type="term" value="F:small GTPase binding"/>
    <property type="evidence" value="ECO:0007669"/>
    <property type="project" value="InterPro"/>
</dbReference>
<dbReference type="InterPro" id="IPR041282">
    <property type="entry name" value="FYVE_2"/>
</dbReference>
<dbReference type="Pfam" id="PF02318">
    <property type="entry name" value="FYVE_2"/>
    <property type="match status" value="1"/>
</dbReference>
<protein>
    <recommendedName>
        <fullName evidence="2">RabBD domain-containing protein</fullName>
    </recommendedName>
</protein>